<evidence type="ECO:0000313" key="7">
    <source>
        <dbReference type="Proteomes" id="UP000289220"/>
    </source>
</evidence>
<keyword evidence="2" id="KW-0238">DNA-binding</keyword>
<reference evidence="5 8" key="2">
    <citation type="submission" date="2020-01" db="EMBL/GenBank/DDBJ databases">
        <authorList>
            <person name="Wang S."/>
        </authorList>
    </citation>
    <scope>NUCLEOTIDE SEQUENCE [LARGE SCALE GENOMIC DNA]</scope>
    <source>
        <strain evidence="5 8">D151-2-6</strain>
    </source>
</reference>
<keyword evidence="3" id="KW-0804">Transcription</keyword>
<evidence type="ECO:0000313" key="8">
    <source>
        <dbReference type="Proteomes" id="UP000501325"/>
    </source>
</evidence>
<proteinExistence type="predicted"/>
<dbReference type="EMBL" id="CP048751">
    <property type="protein sequence ID" value="QIH73404.1"/>
    <property type="molecule type" value="Genomic_DNA"/>
</dbReference>
<dbReference type="PROSITE" id="PS50995">
    <property type="entry name" value="HTH_MARR_2"/>
    <property type="match status" value="1"/>
</dbReference>
<dbReference type="InterPro" id="IPR036390">
    <property type="entry name" value="WH_DNA-bd_sf"/>
</dbReference>
<protein>
    <submittedName>
        <fullName evidence="5">MarR family transcriptional regulator</fullName>
    </submittedName>
</protein>
<dbReference type="Proteomes" id="UP000289220">
    <property type="component" value="Unassembled WGS sequence"/>
</dbReference>
<keyword evidence="7" id="KW-1185">Reference proteome</keyword>
<evidence type="ECO:0000259" key="4">
    <source>
        <dbReference type="PROSITE" id="PS50995"/>
    </source>
</evidence>
<dbReference type="GO" id="GO:0006950">
    <property type="term" value="P:response to stress"/>
    <property type="evidence" value="ECO:0007669"/>
    <property type="project" value="TreeGrafter"/>
</dbReference>
<dbReference type="SMART" id="SM00347">
    <property type="entry name" value="HTH_MARR"/>
    <property type="match status" value="1"/>
</dbReference>
<dbReference type="InterPro" id="IPR036388">
    <property type="entry name" value="WH-like_DNA-bd_sf"/>
</dbReference>
<reference evidence="6 7" key="1">
    <citation type="submission" date="2018-11" db="EMBL/GenBank/DDBJ databases">
        <authorList>
            <person name="Peiro R."/>
            <person name="Begona"/>
            <person name="Cbmso G."/>
            <person name="Lopez M."/>
            <person name="Gonzalez S."/>
            <person name="Sacristan E."/>
            <person name="Castillo E."/>
        </authorList>
    </citation>
    <scope>NUCLEOTIDE SEQUENCE [LARGE SCALE GENOMIC DNA]</scope>
    <source>
        <strain evidence="6">Brev_genome</strain>
    </source>
</reference>
<dbReference type="PANTHER" id="PTHR33164:SF57">
    <property type="entry name" value="MARR-FAMILY TRANSCRIPTIONAL REGULATOR"/>
    <property type="match status" value="1"/>
</dbReference>
<sequence>MGHRGIITAERLTTVDENAVALIGLDARIQQMDQMLDRLLSDDDLAGPAVQALQIVEAAGRRGLRQCALADSVSLPAGTVSRLVDTLVKGDLVSRRPHPTDRRVTMLALTAAGGRRLDRRRADYGRLAEALTPQAAEALRVVNPLLEVIAETLARSAKSKAA</sequence>
<keyword evidence="1" id="KW-0805">Transcription regulation</keyword>
<dbReference type="Gene3D" id="1.10.10.10">
    <property type="entry name" value="Winged helix-like DNA-binding domain superfamily/Winged helix DNA-binding domain"/>
    <property type="match status" value="1"/>
</dbReference>
<evidence type="ECO:0000256" key="2">
    <source>
        <dbReference type="ARBA" id="ARBA00023125"/>
    </source>
</evidence>
<feature type="domain" description="HTH marR-type" evidence="4">
    <location>
        <begin position="15"/>
        <end position="150"/>
    </location>
</feature>
<evidence type="ECO:0000313" key="6">
    <source>
        <dbReference type="EMBL" id="VDC49023.1"/>
    </source>
</evidence>
<dbReference type="InterPro" id="IPR039422">
    <property type="entry name" value="MarR/SlyA-like"/>
</dbReference>
<organism evidence="6 7">
    <name type="scientific">Brevundimonas mediterranea</name>
    <dbReference type="NCBI Taxonomy" id="74329"/>
    <lineage>
        <taxon>Bacteria</taxon>
        <taxon>Pseudomonadati</taxon>
        <taxon>Pseudomonadota</taxon>
        <taxon>Alphaproteobacteria</taxon>
        <taxon>Caulobacterales</taxon>
        <taxon>Caulobacteraceae</taxon>
        <taxon>Brevundimonas</taxon>
    </lineage>
</organism>
<dbReference type="GO" id="GO:0003700">
    <property type="term" value="F:DNA-binding transcription factor activity"/>
    <property type="evidence" value="ECO:0007669"/>
    <property type="project" value="InterPro"/>
</dbReference>
<dbReference type="RefSeq" id="WP_008260756.1">
    <property type="nucleotide sequence ID" value="NZ_CP048751.1"/>
</dbReference>
<dbReference type="Pfam" id="PF01047">
    <property type="entry name" value="MarR"/>
    <property type="match status" value="1"/>
</dbReference>
<accession>A0A6G7EJ13</accession>
<dbReference type="PANTHER" id="PTHR33164">
    <property type="entry name" value="TRANSCRIPTIONAL REGULATOR, MARR FAMILY"/>
    <property type="match status" value="1"/>
</dbReference>
<name>A0A6G7EJ13_9CAUL</name>
<evidence type="ECO:0000256" key="1">
    <source>
        <dbReference type="ARBA" id="ARBA00023015"/>
    </source>
</evidence>
<dbReference type="InterPro" id="IPR023187">
    <property type="entry name" value="Tscrpt_reg_MarR-type_CS"/>
</dbReference>
<evidence type="ECO:0000256" key="3">
    <source>
        <dbReference type="ARBA" id="ARBA00023163"/>
    </source>
</evidence>
<evidence type="ECO:0000313" key="5">
    <source>
        <dbReference type="EMBL" id="QIH73404.1"/>
    </source>
</evidence>
<dbReference type="SUPFAM" id="SSF46785">
    <property type="entry name" value="Winged helix' DNA-binding domain"/>
    <property type="match status" value="1"/>
</dbReference>
<dbReference type="InterPro" id="IPR000835">
    <property type="entry name" value="HTH_MarR-typ"/>
</dbReference>
<dbReference type="PROSITE" id="PS01117">
    <property type="entry name" value="HTH_MARR_1"/>
    <property type="match status" value="1"/>
</dbReference>
<dbReference type="AlphaFoldDB" id="A0A6G7EJ13"/>
<gene>
    <name evidence="6" type="ORF">BREV_BREV_00958</name>
    <name evidence="5" type="ORF">GYM46_10850</name>
</gene>
<dbReference type="Proteomes" id="UP000501325">
    <property type="component" value="Chromosome"/>
</dbReference>
<dbReference type="GO" id="GO:0003677">
    <property type="term" value="F:DNA binding"/>
    <property type="evidence" value="ECO:0007669"/>
    <property type="project" value="UniProtKB-KW"/>
</dbReference>
<dbReference type="EMBL" id="UXHF01000013">
    <property type="protein sequence ID" value="VDC49023.1"/>
    <property type="molecule type" value="Genomic_DNA"/>
</dbReference>
<dbReference type="KEGG" id="bmed:GYM46_10850"/>